<accession>A0A2G8SNC7</accession>
<reference evidence="1 2" key="1">
    <citation type="journal article" date="2015" name="Sci. Rep.">
        <title>Chromosome-level genome map provides insights into diverse defense mechanisms in the medicinal fungus Ganoderma sinense.</title>
        <authorList>
            <person name="Zhu Y."/>
            <person name="Xu J."/>
            <person name="Sun C."/>
            <person name="Zhou S."/>
            <person name="Xu H."/>
            <person name="Nelson D.R."/>
            <person name="Qian J."/>
            <person name="Song J."/>
            <person name="Luo H."/>
            <person name="Xiang L."/>
            <person name="Li Y."/>
            <person name="Xu Z."/>
            <person name="Ji A."/>
            <person name="Wang L."/>
            <person name="Lu S."/>
            <person name="Hayward A."/>
            <person name="Sun W."/>
            <person name="Li X."/>
            <person name="Schwartz D.C."/>
            <person name="Wang Y."/>
            <person name="Chen S."/>
        </authorList>
    </citation>
    <scope>NUCLEOTIDE SEQUENCE [LARGE SCALE GENOMIC DNA]</scope>
    <source>
        <strain evidence="1 2">ZZ0214-1</strain>
    </source>
</reference>
<protein>
    <submittedName>
        <fullName evidence="1">Uncharacterized protein</fullName>
    </submittedName>
</protein>
<gene>
    <name evidence="1" type="ORF">GSI_03039</name>
</gene>
<comment type="caution">
    <text evidence="1">The sequence shown here is derived from an EMBL/GenBank/DDBJ whole genome shotgun (WGS) entry which is preliminary data.</text>
</comment>
<evidence type="ECO:0000313" key="1">
    <source>
        <dbReference type="EMBL" id="PIL35249.1"/>
    </source>
</evidence>
<dbReference type="Proteomes" id="UP000230002">
    <property type="component" value="Unassembled WGS sequence"/>
</dbReference>
<evidence type="ECO:0000313" key="2">
    <source>
        <dbReference type="Proteomes" id="UP000230002"/>
    </source>
</evidence>
<dbReference type="EMBL" id="AYKW01000004">
    <property type="protein sequence ID" value="PIL35249.1"/>
    <property type="molecule type" value="Genomic_DNA"/>
</dbReference>
<name>A0A2G8SNC7_9APHY</name>
<keyword evidence="2" id="KW-1185">Reference proteome</keyword>
<proteinExistence type="predicted"/>
<organism evidence="1 2">
    <name type="scientific">Ganoderma sinense ZZ0214-1</name>
    <dbReference type="NCBI Taxonomy" id="1077348"/>
    <lineage>
        <taxon>Eukaryota</taxon>
        <taxon>Fungi</taxon>
        <taxon>Dikarya</taxon>
        <taxon>Basidiomycota</taxon>
        <taxon>Agaricomycotina</taxon>
        <taxon>Agaricomycetes</taxon>
        <taxon>Polyporales</taxon>
        <taxon>Polyporaceae</taxon>
        <taxon>Ganoderma</taxon>
    </lineage>
</organism>
<sequence length="288" mass="32769">MSFSSTALPPLLRVHPEIAGMFADKMDIVSVSRCRLRLFVPFPRNFIDTVTTHGGIFGGEVALSFVLWDDTFRLSFLEIYSSNFNYEKLCDAILDDPSIRTWIEKHTFYTNTLFHALHRLVASYLVVHLENGRSIHMYQSYMCSPSAPILRAPCTALSNFMSAYSFGCSHPALTLTRCALLADKELAFFSPSDEATFNRLLSHNFSIVVSPAAWPEYRRVFEDGLLWSPEECWHEKFVCPNQGRFFGNKGSFVGYFDPLDSNEETCVKTNMAPFGPIVIWRIIRLNIG</sequence>
<dbReference type="AlphaFoldDB" id="A0A2G8SNC7"/>